<dbReference type="PROSITE" id="PS50943">
    <property type="entry name" value="HTH_CROC1"/>
    <property type="match status" value="1"/>
</dbReference>
<sequence length="369" mass="39937">MGLGENLRAAREHAGLSLSALARRTHYSKPLLAALETGGRRITRRHVLAYAVALGVSVDVLYGDPTDPVRAAHRWLVEDSPMVVHSRAGRRIGASLVEAMQRRVVELRHLDDTVSSTELYPVVHKELAEAQQVVAGASYTDTNGGRLWGVVSELAQLAGWVASDTGRHAQAEHTYLAGVSAARHAGDRVLGAQLLSCLAYQTANIGDPSDAVLVARSAITGAPAASPVVRALLWERLAWSAARARDTETTRRALDTVDDTYADRSTGTPEPEWVYWLNRAEIDVMASRCHIELGDPATAEPLLTRALATYPAEHVRETGLYRTWLAEAYARTGNHDAAATVLVAAEHDAARARSARLDQRITDVACLLD</sequence>
<reference evidence="2" key="2">
    <citation type="submission" date="2020-09" db="EMBL/GenBank/DDBJ databases">
        <authorList>
            <person name="Sun Q."/>
            <person name="Zhou Y."/>
        </authorList>
    </citation>
    <scope>NUCLEOTIDE SEQUENCE</scope>
    <source>
        <strain evidence="2">CGMCC 4.5737</strain>
    </source>
</reference>
<feature type="domain" description="HTH cro/C1-type" evidence="1">
    <location>
        <begin position="7"/>
        <end position="61"/>
    </location>
</feature>
<protein>
    <recommendedName>
        <fullName evidence="1">HTH cro/C1-type domain-containing protein</fullName>
    </recommendedName>
</protein>
<dbReference type="SUPFAM" id="SSF47413">
    <property type="entry name" value="lambda repressor-like DNA-binding domains"/>
    <property type="match status" value="1"/>
</dbReference>
<dbReference type="AlphaFoldDB" id="A0A8J3FZW0"/>
<dbReference type="InterPro" id="IPR011990">
    <property type="entry name" value="TPR-like_helical_dom_sf"/>
</dbReference>
<comment type="caution">
    <text evidence="2">The sequence shown here is derived from an EMBL/GenBank/DDBJ whole genome shotgun (WGS) entry which is preliminary data.</text>
</comment>
<gene>
    <name evidence="2" type="ORF">GCM10012275_63880</name>
</gene>
<evidence type="ECO:0000259" key="1">
    <source>
        <dbReference type="PROSITE" id="PS50943"/>
    </source>
</evidence>
<reference evidence="2" key="1">
    <citation type="journal article" date="2014" name="Int. J. Syst. Evol. Microbiol.">
        <title>Complete genome sequence of Corynebacterium casei LMG S-19264T (=DSM 44701T), isolated from a smear-ripened cheese.</title>
        <authorList>
            <consortium name="US DOE Joint Genome Institute (JGI-PGF)"/>
            <person name="Walter F."/>
            <person name="Albersmeier A."/>
            <person name="Kalinowski J."/>
            <person name="Ruckert C."/>
        </authorList>
    </citation>
    <scope>NUCLEOTIDE SEQUENCE</scope>
    <source>
        <strain evidence="2">CGMCC 4.5737</strain>
    </source>
</reference>
<dbReference type="CDD" id="cd00093">
    <property type="entry name" value="HTH_XRE"/>
    <property type="match status" value="1"/>
</dbReference>
<dbReference type="Gene3D" id="1.25.40.10">
    <property type="entry name" value="Tetratricopeptide repeat domain"/>
    <property type="match status" value="1"/>
</dbReference>
<name>A0A8J3FZW0_9PSEU</name>
<dbReference type="Pfam" id="PF13560">
    <property type="entry name" value="HTH_31"/>
    <property type="match status" value="1"/>
</dbReference>
<dbReference type="InterPro" id="IPR001387">
    <property type="entry name" value="Cro/C1-type_HTH"/>
</dbReference>
<dbReference type="InterPro" id="IPR010982">
    <property type="entry name" value="Lambda_DNA-bd_dom_sf"/>
</dbReference>
<dbReference type="GO" id="GO:0003677">
    <property type="term" value="F:DNA binding"/>
    <property type="evidence" value="ECO:0007669"/>
    <property type="project" value="InterPro"/>
</dbReference>
<evidence type="ECO:0000313" key="2">
    <source>
        <dbReference type="EMBL" id="GGM84426.1"/>
    </source>
</evidence>
<dbReference type="SMART" id="SM00530">
    <property type="entry name" value="HTH_XRE"/>
    <property type="match status" value="1"/>
</dbReference>
<accession>A0A8J3FZW0</accession>
<dbReference type="SUPFAM" id="SSF48452">
    <property type="entry name" value="TPR-like"/>
    <property type="match status" value="1"/>
</dbReference>
<organism evidence="2 3">
    <name type="scientific">Longimycelium tulufanense</name>
    <dbReference type="NCBI Taxonomy" id="907463"/>
    <lineage>
        <taxon>Bacteria</taxon>
        <taxon>Bacillati</taxon>
        <taxon>Actinomycetota</taxon>
        <taxon>Actinomycetes</taxon>
        <taxon>Pseudonocardiales</taxon>
        <taxon>Pseudonocardiaceae</taxon>
        <taxon>Longimycelium</taxon>
    </lineage>
</organism>
<dbReference type="Proteomes" id="UP000637578">
    <property type="component" value="Unassembled WGS sequence"/>
</dbReference>
<proteinExistence type="predicted"/>
<dbReference type="EMBL" id="BMMK01000072">
    <property type="protein sequence ID" value="GGM84426.1"/>
    <property type="molecule type" value="Genomic_DNA"/>
</dbReference>
<dbReference type="Gene3D" id="1.10.260.40">
    <property type="entry name" value="lambda repressor-like DNA-binding domains"/>
    <property type="match status" value="1"/>
</dbReference>
<evidence type="ECO:0000313" key="3">
    <source>
        <dbReference type="Proteomes" id="UP000637578"/>
    </source>
</evidence>
<keyword evidence="3" id="KW-1185">Reference proteome</keyword>